<protein>
    <recommendedName>
        <fullName evidence="4">YggT family protein</fullName>
    </recommendedName>
</protein>
<keyword evidence="1" id="KW-0812">Transmembrane</keyword>
<accession>A0A7Z0WPV8</accession>
<dbReference type="RefSeq" id="WP_075131642.1">
    <property type="nucleotide sequence ID" value="NZ_MSIF01000002.1"/>
</dbReference>
<proteinExistence type="predicted"/>
<feature type="transmembrane region" description="Helical" evidence="1">
    <location>
        <begin position="65"/>
        <end position="88"/>
    </location>
</feature>
<dbReference type="EMBL" id="MSIF01000002">
    <property type="protein sequence ID" value="OLF12734.1"/>
    <property type="molecule type" value="Genomic_DNA"/>
</dbReference>
<gene>
    <name evidence="2" type="ORF">BLA60_05505</name>
</gene>
<keyword evidence="1" id="KW-0472">Membrane</keyword>
<feature type="transmembrane region" description="Helical" evidence="1">
    <location>
        <begin position="12"/>
        <end position="33"/>
    </location>
</feature>
<keyword evidence="3" id="KW-1185">Reference proteome</keyword>
<name>A0A7Z0WPV8_9PSEU</name>
<reference evidence="2 3" key="1">
    <citation type="submission" date="2016-12" db="EMBL/GenBank/DDBJ databases">
        <title>The draft genome sequence of Actinophytocola xinjiangensis.</title>
        <authorList>
            <person name="Wang W."/>
            <person name="Yuan L."/>
        </authorList>
    </citation>
    <scope>NUCLEOTIDE SEQUENCE [LARGE SCALE GENOMIC DNA]</scope>
    <source>
        <strain evidence="2 3">CGMCC 4.4663</strain>
    </source>
</reference>
<comment type="caution">
    <text evidence="2">The sequence shown here is derived from an EMBL/GenBank/DDBJ whole genome shotgun (WGS) entry which is preliminary data.</text>
</comment>
<sequence length="91" mass="10029">MDFVGDLVGYVLTAFIVVMLARLVLDWMAVASVGPRWVRRARGLTHRATEPVIAPLRRRLRPLRAGGVAIDLAFTVVFIAALILRSVAFSL</sequence>
<dbReference type="OrthoDB" id="3216131at2"/>
<evidence type="ECO:0008006" key="4">
    <source>
        <dbReference type="Google" id="ProtNLM"/>
    </source>
</evidence>
<evidence type="ECO:0000313" key="3">
    <source>
        <dbReference type="Proteomes" id="UP000185696"/>
    </source>
</evidence>
<dbReference type="Pfam" id="PF02325">
    <property type="entry name" value="CCB3_YggT"/>
    <property type="match status" value="1"/>
</dbReference>
<evidence type="ECO:0000313" key="2">
    <source>
        <dbReference type="EMBL" id="OLF12734.1"/>
    </source>
</evidence>
<dbReference type="Proteomes" id="UP000185696">
    <property type="component" value="Unassembled WGS sequence"/>
</dbReference>
<keyword evidence="1" id="KW-1133">Transmembrane helix</keyword>
<dbReference type="AlphaFoldDB" id="A0A7Z0WPV8"/>
<organism evidence="2 3">
    <name type="scientific">Actinophytocola xinjiangensis</name>
    <dbReference type="NCBI Taxonomy" id="485602"/>
    <lineage>
        <taxon>Bacteria</taxon>
        <taxon>Bacillati</taxon>
        <taxon>Actinomycetota</taxon>
        <taxon>Actinomycetes</taxon>
        <taxon>Pseudonocardiales</taxon>
        <taxon>Pseudonocardiaceae</taxon>
    </lineage>
</organism>
<dbReference type="InterPro" id="IPR003425">
    <property type="entry name" value="CCB3/YggT"/>
</dbReference>
<dbReference type="GO" id="GO:0016020">
    <property type="term" value="C:membrane"/>
    <property type="evidence" value="ECO:0007669"/>
    <property type="project" value="InterPro"/>
</dbReference>
<evidence type="ECO:0000256" key="1">
    <source>
        <dbReference type="SAM" id="Phobius"/>
    </source>
</evidence>